<name>A0A6A6UYJ3_9PLEO</name>
<keyword evidence="3" id="KW-1185">Reference proteome</keyword>
<sequence length="175" mass="19278">MKLSVFNLLILSAVASPLVLVDHTTISLSNETLRDRPPHHLTKKWEYPPPANDKDWNAAVCRGRSLLAAIRGTDREAAERVEPPPKDMSVQSPFRNFPQEFSNWGWHFYNGAELNPQLARFDADGWGVADALRGIKVSDKVVGHDDGKIYVPWLVCASLPSTLGGPRPSGALGKV</sequence>
<proteinExistence type="predicted"/>
<dbReference type="Proteomes" id="UP000799440">
    <property type="component" value="Unassembled WGS sequence"/>
</dbReference>
<dbReference type="OrthoDB" id="5337308at2759"/>
<keyword evidence="1" id="KW-0732">Signal</keyword>
<evidence type="ECO:0000256" key="1">
    <source>
        <dbReference type="SAM" id="SignalP"/>
    </source>
</evidence>
<dbReference type="AlphaFoldDB" id="A0A6A6UYJ3"/>
<dbReference type="EMBL" id="MU006606">
    <property type="protein sequence ID" value="KAF2742586.1"/>
    <property type="molecule type" value="Genomic_DNA"/>
</dbReference>
<feature type="signal peptide" evidence="1">
    <location>
        <begin position="1"/>
        <end position="15"/>
    </location>
</feature>
<feature type="chain" id="PRO_5025370673" evidence="1">
    <location>
        <begin position="16"/>
        <end position="175"/>
    </location>
</feature>
<reference evidence="2" key="1">
    <citation type="journal article" date="2020" name="Stud. Mycol.">
        <title>101 Dothideomycetes genomes: a test case for predicting lifestyles and emergence of pathogens.</title>
        <authorList>
            <person name="Haridas S."/>
            <person name="Albert R."/>
            <person name="Binder M."/>
            <person name="Bloem J."/>
            <person name="Labutti K."/>
            <person name="Salamov A."/>
            <person name="Andreopoulos B."/>
            <person name="Baker S."/>
            <person name="Barry K."/>
            <person name="Bills G."/>
            <person name="Bluhm B."/>
            <person name="Cannon C."/>
            <person name="Castanera R."/>
            <person name="Culley D."/>
            <person name="Daum C."/>
            <person name="Ezra D."/>
            <person name="Gonzalez J."/>
            <person name="Henrissat B."/>
            <person name="Kuo A."/>
            <person name="Liang C."/>
            <person name="Lipzen A."/>
            <person name="Lutzoni F."/>
            <person name="Magnuson J."/>
            <person name="Mondo S."/>
            <person name="Nolan M."/>
            <person name="Ohm R."/>
            <person name="Pangilinan J."/>
            <person name="Park H.-J."/>
            <person name="Ramirez L."/>
            <person name="Alfaro M."/>
            <person name="Sun H."/>
            <person name="Tritt A."/>
            <person name="Yoshinaga Y."/>
            <person name="Zwiers L.-H."/>
            <person name="Turgeon B."/>
            <person name="Goodwin S."/>
            <person name="Spatafora J."/>
            <person name="Crous P."/>
            <person name="Grigoriev I."/>
        </authorList>
    </citation>
    <scope>NUCLEOTIDE SEQUENCE</scope>
    <source>
        <strain evidence="2">CBS 119925</strain>
    </source>
</reference>
<evidence type="ECO:0000313" key="2">
    <source>
        <dbReference type="EMBL" id="KAF2742586.1"/>
    </source>
</evidence>
<evidence type="ECO:0000313" key="3">
    <source>
        <dbReference type="Proteomes" id="UP000799440"/>
    </source>
</evidence>
<organism evidence="2 3">
    <name type="scientific">Sporormia fimetaria CBS 119925</name>
    <dbReference type="NCBI Taxonomy" id="1340428"/>
    <lineage>
        <taxon>Eukaryota</taxon>
        <taxon>Fungi</taxon>
        <taxon>Dikarya</taxon>
        <taxon>Ascomycota</taxon>
        <taxon>Pezizomycotina</taxon>
        <taxon>Dothideomycetes</taxon>
        <taxon>Pleosporomycetidae</taxon>
        <taxon>Pleosporales</taxon>
        <taxon>Sporormiaceae</taxon>
        <taxon>Sporormia</taxon>
    </lineage>
</organism>
<gene>
    <name evidence="2" type="ORF">M011DRAFT_481499</name>
</gene>
<accession>A0A6A6UYJ3</accession>
<protein>
    <submittedName>
        <fullName evidence="2">Uncharacterized protein</fullName>
    </submittedName>
</protein>